<protein>
    <submittedName>
        <fullName evidence="2">Uncharacterized protein</fullName>
    </submittedName>
</protein>
<dbReference type="AlphaFoldDB" id="A0A6I6UJ83"/>
<feature type="transmembrane region" description="Helical" evidence="1">
    <location>
        <begin position="43"/>
        <end position="62"/>
    </location>
</feature>
<dbReference type="Proteomes" id="UP000465062">
    <property type="component" value="Chromosome"/>
</dbReference>
<dbReference type="KEGG" id="bvq:FHE72_14135"/>
<dbReference type="EMBL" id="CP047394">
    <property type="protein sequence ID" value="QHE62028.1"/>
    <property type="molecule type" value="Genomic_DNA"/>
</dbReference>
<feature type="transmembrane region" description="Helical" evidence="1">
    <location>
        <begin position="82"/>
        <end position="100"/>
    </location>
</feature>
<keyword evidence="1" id="KW-0812">Transmembrane</keyword>
<keyword evidence="1" id="KW-0472">Membrane</keyword>
<gene>
    <name evidence="2" type="ORF">FHE72_14135</name>
</gene>
<dbReference type="RefSeq" id="WP_034758284.1">
    <property type="nucleotide sequence ID" value="NZ_CCDN010000001.1"/>
</dbReference>
<keyword evidence="1" id="KW-1133">Transmembrane helix</keyword>
<evidence type="ECO:0000256" key="1">
    <source>
        <dbReference type="SAM" id="Phobius"/>
    </source>
</evidence>
<accession>A0A6I6UJ83</accession>
<sequence length="127" mass="14665">MINHFMKLIMTFLLGYLFITWFPASERFTNPEFIVEMVLNPVQFFAASIAFMIGVMVQVNILKAEFYSVLQLWNGKLHKESILIPFHLAVIYVLSGYGIWQTMIFSCSAIFYGIISIDFRRQGGHNA</sequence>
<name>A0A6I6UJ83_9BACI</name>
<proteinExistence type="predicted"/>
<evidence type="ECO:0000313" key="3">
    <source>
        <dbReference type="Proteomes" id="UP000465062"/>
    </source>
</evidence>
<organism evidence="2 3">
    <name type="scientific">Rossellomorea vietnamensis</name>
    <dbReference type="NCBI Taxonomy" id="218284"/>
    <lineage>
        <taxon>Bacteria</taxon>
        <taxon>Bacillati</taxon>
        <taxon>Bacillota</taxon>
        <taxon>Bacilli</taxon>
        <taxon>Bacillales</taxon>
        <taxon>Bacillaceae</taxon>
        <taxon>Rossellomorea</taxon>
    </lineage>
</organism>
<dbReference type="GeneID" id="77235822"/>
<evidence type="ECO:0000313" key="2">
    <source>
        <dbReference type="EMBL" id="QHE62028.1"/>
    </source>
</evidence>
<reference evidence="2 3" key="1">
    <citation type="submission" date="2019-06" db="EMBL/GenBank/DDBJ databases">
        <title>An operon consisting of a P-type ATPase gene and a transcriptional regular gene given the different cadmium resistance in Bacillus vietamensis 151-6 and Bacillus marisflavi 151-25.</title>
        <authorList>
            <person name="Yu X."/>
        </authorList>
    </citation>
    <scope>NUCLEOTIDE SEQUENCE [LARGE SCALE GENOMIC DNA]</scope>
    <source>
        <strain evidence="2 3">151-6</strain>
    </source>
</reference>